<name>A0A6I4P8I6_9MICO</name>
<protein>
    <submittedName>
        <fullName evidence="2">Uncharacterized protein</fullName>
    </submittedName>
</protein>
<keyword evidence="1" id="KW-0732">Signal</keyword>
<evidence type="ECO:0000313" key="3">
    <source>
        <dbReference type="Proteomes" id="UP000438182"/>
    </source>
</evidence>
<dbReference type="EMBL" id="WSTA01000135">
    <property type="protein sequence ID" value="MWC00385.1"/>
    <property type="molecule type" value="Genomic_DNA"/>
</dbReference>
<comment type="caution">
    <text evidence="2">The sequence shown here is derived from an EMBL/GenBank/DDBJ whole genome shotgun (WGS) entry which is preliminary data.</text>
</comment>
<accession>A0A6I4P8I6</accession>
<dbReference type="AlphaFoldDB" id="A0A6I4P8I6"/>
<feature type="signal peptide" evidence="1">
    <location>
        <begin position="1"/>
        <end position="23"/>
    </location>
</feature>
<sequence length="140" mass="14976">MIRRRLRLPFAALSLLLSASALAACVTSPAAAPEAAAAEEPDGWVVVAFEGTDEEFDLGIMDTLLETELAADEALAAADAGWIDGNDVGEHGYELYFVGQDAAAMWRVLEPVFADAPVPWTRVELRDGLEDENPVMLSQG</sequence>
<keyword evidence="3" id="KW-1185">Reference proteome</keyword>
<dbReference type="Proteomes" id="UP000438182">
    <property type="component" value="Unassembled WGS sequence"/>
</dbReference>
<dbReference type="RefSeq" id="WP_160427017.1">
    <property type="nucleotide sequence ID" value="NZ_WSTA01000135.1"/>
</dbReference>
<feature type="chain" id="PRO_5039707303" evidence="1">
    <location>
        <begin position="24"/>
        <end position="140"/>
    </location>
</feature>
<reference evidence="2 3" key="1">
    <citation type="submission" date="2019-12" db="EMBL/GenBank/DDBJ databases">
        <authorList>
            <person name="Kim Y.S."/>
        </authorList>
    </citation>
    <scope>NUCLEOTIDE SEQUENCE [LARGE SCALE GENOMIC DNA]</scope>
    <source>
        <strain evidence="2 3">MMS17-SY077</strain>
    </source>
</reference>
<evidence type="ECO:0000256" key="1">
    <source>
        <dbReference type="SAM" id="SignalP"/>
    </source>
</evidence>
<evidence type="ECO:0000313" key="2">
    <source>
        <dbReference type="EMBL" id="MWC00385.1"/>
    </source>
</evidence>
<dbReference type="PROSITE" id="PS51257">
    <property type="entry name" value="PROKAR_LIPOPROTEIN"/>
    <property type="match status" value="1"/>
</dbReference>
<gene>
    <name evidence="2" type="ORF">GB864_17740</name>
</gene>
<proteinExistence type="predicted"/>
<organism evidence="2 3">
    <name type="scientific">Agromyces seonyuensis</name>
    <dbReference type="NCBI Taxonomy" id="2662446"/>
    <lineage>
        <taxon>Bacteria</taxon>
        <taxon>Bacillati</taxon>
        <taxon>Actinomycetota</taxon>
        <taxon>Actinomycetes</taxon>
        <taxon>Micrococcales</taxon>
        <taxon>Microbacteriaceae</taxon>
        <taxon>Agromyces</taxon>
    </lineage>
</organism>